<dbReference type="AlphaFoldDB" id="A0AAP0HLX2"/>
<evidence type="ECO:0000313" key="4">
    <source>
        <dbReference type="Proteomes" id="UP001420932"/>
    </source>
</evidence>
<name>A0AAP0HLX2_9MAGN</name>
<dbReference type="PANTHER" id="PTHR24320">
    <property type="entry name" value="RETINOL DEHYDROGENASE"/>
    <property type="match status" value="1"/>
</dbReference>
<sequence length="107" mass="11441">MSGIGAETARVPAKRGARLVLPARSVKAEEDTKARIVSEFPDSEIVVMALDLSSLCTSGLQFARVRAPCHFLSSSLITSLVELFNSLIAESEYGRAGKPGFDVIARC</sequence>
<dbReference type="Gene3D" id="3.40.50.720">
    <property type="entry name" value="NAD(P)-binding Rossmann-like Domain"/>
    <property type="match status" value="1"/>
</dbReference>
<organism evidence="3 4">
    <name type="scientific">Stephania yunnanensis</name>
    <dbReference type="NCBI Taxonomy" id="152371"/>
    <lineage>
        <taxon>Eukaryota</taxon>
        <taxon>Viridiplantae</taxon>
        <taxon>Streptophyta</taxon>
        <taxon>Embryophyta</taxon>
        <taxon>Tracheophyta</taxon>
        <taxon>Spermatophyta</taxon>
        <taxon>Magnoliopsida</taxon>
        <taxon>Ranunculales</taxon>
        <taxon>Menispermaceae</taxon>
        <taxon>Menispermoideae</taxon>
        <taxon>Cissampelideae</taxon>
        <taxon>Stephania</taxon>
    </lineage>
</organism>
<dbReference type="InterPro" id="IPR036291">
    <property type="entry name" value="NAD(P)-bd_dom_sf"/>
</dbReference>
<protein>
    <submittedName>
        <fullName evidence="3">Uncharacterized protein</fullName>
    </submittedName>
</protein>
<reference evidence="3 4" key="1">
    <citation type="submission" date="2024-01" db="EMBL/GenBank/DDBJ databases">
        <title>Genome assemblies of Stephania.</title>
        <authorList>
            <person name="Yang L."/>
        </authorList>
    </citation>
    <scope>NUCLEOTIDE SEQUENCE [LARGE SCALE GENOMIC DNA]</scope>
    <source>
        <strain evidence="3">YNDBR</strain>
        <tissue evidence="3">Leaf</tissue>
    </source>
</reference>
<dbReference type="GO" id="GO:0016491">
    <property type="term" value="F:oxidoreductase activity"/>
    <property type="evidence" value="ECO:0007669"/>
    <property type="project" value="UniProtKB-KW"/>
</dbReference>
<evidence type="ECO:0000256" key="2">
    <source>
        <dbReference type="ARBA" id="ARBA00023002"/>
    </source>
</evidence>
<keyword evidence="4" id="KW-1185">Reference proteome</keyword>
<dbReference type="EMBL" id="JBBNAF010000012">
    <property type="protein sequence ID" value="KAK9093523.1"/>
    <property type="molecule type" value="Genomic_DNA"/>
</dbReference>
<dbReference type="PANTHER" id="PTHR24320:SF114">
    <property type="entry name" value="OS03G0115700 PROTEIN"/>
    <property type="match status" value="1"/>
</dbReference>
<accession>A0AAP0HLX2</accession>
<comment type="similarity">
    <text evidence="1">Belongs to the short-chain dehydrogenases/reductases (SDR) family.</text>
</comment>
<dbReference type="Proteomes" id="UP001420932">
    <property type="component" value="Unassembled WGS sequence"/>
</dbReference>
<evidence type="ECO:0000313" key="3">
    <source>
        <dbReference type="EMBL" id="KAK9093523.1"/>
    </source>
</evidence>
<evidence type="ECO:0000256" key="1">
    <source>
        <dbReference type="ARBA" id="ARBA00006484"/>
    </source>
</evidence>
<proteinExistence type="inferred from homology"/>
<comment type="caution">
    <text evidence="3">The sequence shown here is derived from an EMBL/GenBank/DDBJ whole genome shotgun (WGS) entry which is preliminary data.</text>
</comment>
<gene>
    <name evidence="3" type="ORF">Syun_028434</name>
</gene>
<dbReference type="SUPFAM" id="SSF51735">
    <property type="entry name" value="NAD(P)-binding Rossmann-fold domains"/>
    <property type="match status" value="1"/>
</dbReference>
<keyword evidence="2" id="KW-0560">Oxidoreductase</keyword>